<dbReference type="InterPro" id="IPR027417">
    <property type="entry name" value="P-loop_NTPase"/>
</dbReference>
<proteinExistence type="predicted"/>
<evidence type="ECO:0000313" key="2">
    <source>
        <dbReference type="EMBL" id="OIR15647.1"/>
    </source>
</evidence>
<organism evidence="2 3">
    <name type="scientific">Marine Group III euryarchaeote CG-Bathy1</name>
    <dbReference type="NCBI Taxonomy" id="1889001"/>
    <lineage>
        <taxon>Archaea</taxon>
        <taxon>Methanobacteriati</taxon>
        <taxon>Thermoplasmatota</taxon>
        <taxon>Thermoplasmata</taxon>
        <taxon>Candidatus Thermoprofundales</taxon>
    </lineage>
</organism>
<evidence type="ECO:0000313" key="3">
    <source>
        <dbReference type="Proteomes" id="UP000183815"/>
    </source>
</evidence>
<dbReference type="EMBL" id="MIYU01000016">
    <property type="protein sequence ID" value="OIR15647.1"/>
    <property type="molecule type" value="Genomic_DNA"/>
</dbReference>
<evidence type="ECO:0000259" key="1">
    <source>
        <dbReference type="Pfam" id="PF00685"/>
    </source>
</evidence>
<name>A0A1J5T479_9ARCH</name>
<protein>
    <recommendedName>
        <fullName evidence="1">Sulfotransferase domain-containing protein</fullName>
    </recommendedName>
</protein>
<dbReference type="Pfam" id="PF00685">
    <property type="entry name" value="Sulfotransfer_1"/>
    <property type="match status" value="1"/>
</dbReference>
<dbReference type="SUPFAM" id="SSF52540">
    <property type="entry name" value="P-loop containing nucleoside triphosphate hydrolases"/>
    <property type="match status" value="1"/>
</dbReference>
<dbReference type="AlphaFoldDB" id="A0A1J5T479"/>
<comment type="caution">
    <text evidence="2">The sequence shown here is derived from an EMBL/GenBank/DDBJ whole genome shotgun (WGS) entry which is preliminary data.</text>
</comment>
<dbReference type="Proteomes" id="UP000183815">
    <property type="component" value="Unassembled WGS sequence"/>
</dbReference>
<feature type="domain" description="Sulfotransferase" evidence="1">
    <location>
        <begin position="77"/>
        <end position="182"/>
    </location>
</feature>
<dbReference type="GO" id="GO:0008146">
    <property type="term" value="F:sulfotransferase activity"/>
    <property type="evidence" value="ECO:0007669"/>
    <property type="project" value="InterPro"/>
</dbReference>
<dbReference type="Gene3D" id="3.40.50.300">
    <property type="entry name" value="P-loop containing nucleotide triphosphate hydrolases"/>
    <property type="match status" value="1"/>
</dbReference>
<reference evidence="2 3" key="1">
    <citation type="submission" date="2016-08" db="EMBL/GenBank/DDBJ databases">
        <title>New Insights into Marine Group III Euryarchaeota, from dark to light.</title>
        <authorList>
            <person name="Haro-Moreno J.M."/>
            <person name="Rodriguez-Valera F."/>
            <person name="Lopez-Garcia P."/>
            <person name="Moreira D."/>
            <person name="Martin-Cuadrado A.B."/>
        </authorList>
    </citation>
    <scope>NUCLEOTIDE SEQUENCE [LARGE SCALE GENOMIC DNA]</scope>
    <source>
        <strain evidence="2">CG-Bathy1</strain>
    </source>
</reference>
<accession>A0A1J5T479</accession>
<sequence length="247" mass="28865">MSTYIKLYGIPRSCTNLVKLLFHNNFSNVTILSNVLGWKHGNHPEAVDWSGKDWDPINNPEGVSPSDFVSTDIFNSIKQTYEEGRMKYVVCVKDPYSWLVSYSKYEARESLISRSILSFKGINRKKLVEYISLWNDRHRNWSELLKDNPNATMIRYEDILKNADSTLSAIAIFFDLEKIDEVIMPKFNLSRNPEAVGKLPKQEGKSFNKTDYYLNKKYLEYFNNDDLKIINDNIDHKLISYFGYELI</sequence>
<gene>
    <name evidence="2" type="ORF">BEU04_01730</name>
</gene>
<dbReference type="InterPro" id="IPR000863">
    <property type="entry name" value="Sulfotransferase_dom"/>
</dbReference>